<dbReference type="FunFam" id="1.20.5.740:FF:000001">
    <property type="entry name" value="nudC domain-containing protein 2"/>
    <property type="match status" value="1"/>
</dbReference>
<dbReference type="InterPro" id="IPR007052">
    <property type="entry name" value="CS_dom"/>
</dbReference>
<dbReference type="InterPro" id="IPR037898">
    <property type="entry name" value="NudC_fam"/>
</dbReference>
<comment type="caution">
    <text evidence="2">The sequence shown here is derived from an EMBL/GenBank/DDBJ whole genome shotgun (WGS) entry which is preliminary data.</text>
</comment>
<dbReference type="PANTHER" id="PTHR12356:SF18">
    <property type="entry name" value="NUDC DOMAIN-CONTAINING PROTEIN 2"/>
    <property type="match status" value="1"/>
</dbReference>
<evidence type="ECO:0000313" key="2">
    <source>
        <dbReference type="EMBL" id="CAL1544404.1"/>
    </source>
</evidence>
<protein>
    <recommendedName>
        <fullName evidence="1">CS domain-containing protein</fullName>
    </recommendedName>
</protein>
<dbReference type="GO" id="GO:0051082">
    <property type="term" value="F:unfolded protein binding"/>
    <property type="evidence" value="ECO:0007669"/>
    <property type="project" value="TreeGrafter"/>
</dbReference>
<proteinExistence type="predicted"/>
<organism evidence="2 3">
    <name type="scientific">Lymnaea stagnalis</name>
    <name type="common">Great pond snail</name>
    <name type="synonym">Helix stagnalis</name>
    <dbReference type="NCBI Taxonomy" id="6523"/>
    <lineage>
        <taxon>Eukaryota</taxon>
        <taxon>Metazoa</taxon>
        <taxon>Spiralia</taxon>
        <taxon>Lophotrochozoa</taxon>
        <taxon>Mollusca</taxon>
        <taxon>Gastropoda</taxon>
        <taxon>Heterobranchia</taxon>
        <taxon>Euthyneura</taxon>
        <taxon>Panpulmonata</taxon>
        <taxon>Hygrophila</taxon>
        <taxon>Lymnaeoidea</taxon>
        <taxon>Lymnaeidae</taxon>
        <taxon>Lymnaea</taxon>
    </lineage>
</organism>
<dbReference type="InterPro" id="IPR008978">
    <property type="entry name" value="HSP20-like_chaperone"/>
</dbReference>
<dbReference type="GO" id="GO:0006457">
    <property type="term" value="P:protein folding"/>
    <property type="evidence" value="ECO:0007669"/>
    <property type="project" value="TreeGrafter"/>
</dbReference>
<gene>
    <name evidence="2" type="ORF">GSLYS_00017917001</name>
</gene>
<keyword evidence="3" id="KW-1185">Reference proteome</keyword>
<accession>A0AAV2IDV0</accession>
<evidence type="ECO:0000259" key="1">
    <source>
        <dbReference type="PROSITE" id="PS51203"/>
    </source>
</evidence>
<dbReference type="GO" id="GO:0005737">
    <property type="term" value="C:cytoplasm"/>
    <property type="evidence" value="ECO:0007669"/>
    <property type="project" value="TreeGrafter"/>
</dbReference>
<name>A0AAV2IDV0_LYMST</name>
<dbReference type="SUPFAM" id="SSF49764">
    <property type="entry name" value="HSP20-like chaperones"/>
    <property type="match status" value="1"/>
</dbReference>
<dbReference type="Gene3D" id="2.60.40.790">
    <property type="match status" value="1"/>
</dbReference>
<dbReference type="Gene3D" id="1.20.5.740">
    <property type="entry name" value="Single helix bin"/>
    <property type="match status" value="1"/>
</dbReference>
<reference evidence="2 3" key="1">
    <citation type="submission" date="2024-04" db="EMBL/GenBank/DDBJ databases">
        <authorList>
            <consortium name="Genoscope - CEA"/>
            <person name="William W."/>
        </authorList>
    </citation>
    <scope>NUCLEOTIDE SEQUENCE [LARGE SCALE GENOMIC DNA]</scope>
</reference>
<dbReference type="PROSITE" id="PS51203">
    <property type="entry name" value="CS"/>
    <property type="match status" value="1"/>
</dbReference>
<dbReference type="Proteomes" id="UP001497497">
    <property type="component" value="Unassembled WGS sequence"/>
</dbReference>
<dbReference type="EMBL" id="CAXITT010000619">
    <property type="protein sequence ID" value="CAL1544404.1"/>
    <property type="molecule type" value="Genomic_DNA"/>
</dbReference>
<dbReference type="Pfam" id="PF04969">
    <property type="entry name" value="CS"/>
    <property type="match status" value="1"/>
</dbReference>
<sequence length="153" mass="17266">MADFDEKSGVIPCKTEWGSWWQTIDEVFIEINSSTNLNAKEIKCTTKPTHISVLIKGDVIFEGALYETVHSDDTVWTLEDKHIIRICLSKAHNTAAHCWQSLLVGKYKADPYTFDEMQKKLTLQRFQYENPGMDFSGASMTGNYQGGGPQLPS</sequence>
<evidence type="ECO:0000313" key="3">
    <source>
        <dbReference type="Proteomes" id="UP001497497"/>
    </source>
</evidence>
<dbReference type="AlphaFoldDB" id="A0AAV2IDV0"/>
<dbReference type="PANTHER" id="PTHR12356">
    <property type="entry name" value="NUCLEAR MOVEMENT PROTEIN NUDC"/>
    <property type="match status" value="1"/>
</dbReference>
<feature type="domain" description="CS" evidence="1">
    <location>
        <begin position="13"/>
        <end position="103"/>
    </location>
</feature>